<dbReference type="OrthoDB" id="5175769at2"/>
<evidence type="ECO:0000313" key="2">
    <source>
        <dbReference type="Proteomes" id="UP000256269"/>
    </source>
</evidence>
<reference evidence="1 2" key="1">
    <citation type="submission" date="2018-08" db="EMBL/GenBank/DDBJ databases">
        <title>Genomic Encyclopedia of Archaeal and Bacterial Type Strains, Phase II (KMG-II): from individual species to whole genera.</title>
        <authorList>
            <person name="Goeker M."/>
        </authorList>
    </citation>
    <scope>NUCLEOTIDE SEQUENCE [LARGE SCALE GENOMIC DNA]</scope>
    <source>
        <strain evidence="1 2">DSM 45791</strain>
    </source>
</reference>
<accession>A0A3E0GWM6</accession>
<dbReference type="Proteomes" id="UP000256269">
    <property type="component" value="Unassembled WGS sequence"/>
</dbReference>
<dbReference type="EMBL" id="QUNO01000022">
    <property type="protein sequence ID" value="REH31121.1"/>
    <property type="molecule type" value="Genomic_DNA"/>
</dbReference>
<proteinExistence type="predicted"/>
<dbReference type="GO" id="GO:0016740">
    <property type="term" value="F:transferase activity"/>
    <property type="evidence" value="ECO:0007669"/>
    <property type="project" value="UniProtKB-KW"/>
</dbReference>
<keyword evidence="2" id="KW-1185">Reference proteome</keyword>
<protein>
    <submittedName>
        <fullName evidence="1">Nucleotidyltransferase AbiEii toxin of type IV toxin-antitoxin system</fullName>
    </submittedName>
</protein>
<dbReference type="AlphaFoldDB" id="A0A3E0GWM6"/>
<gene>
    <name evidence="1" type="ORF">BCF44_122144</name>
</gene>
<evidence type="ECO:0000313" key="1">
    <source>
        <dbReference type="EMBL" id="REH31121.1"/>
    </source>
</evidence>
<dbReference type="RefSeq" id="WP_116180936.1">
    <property type="nucleotide sequence ID" value="NZ_CP144376.1"/>
</dbReference>
<organism evidence="1 2">
    <name type="scientific">Kutzneria buriramensis</name>
    <dbReference type="NCBI Taxonomy" id="1045776"/>
    <lineage>
        <taxon>Bacteria</taxon>
        <taxon>Bacillati</taxon>
        <taxon>Actinomycetota</taxon>
        <taxon>Actinomycetes</taxon>
        <taxon>Pseudonocardiales</taxon>
        <taxon>Pseudonocardiaceae</taxon>
        <taxon>Kutzneria</taxon>
    </lineage>
</organism>
<name>A0A3E0GWM6_9PSEU</name>
<comment type="caution">
    <text evidence="1">The sequence shown here is derived from an EMBL/GenBank/DDBJ whole genome shotgun (WGS) entry which is preliminary data.</text>
</comment>
<keyword evidence="1" id="KW-0808">Transferase</keyword>
<sequence>MLGRVALPALAGEADQKLWPPLLEMSRRLPPEHAVIGGVMVLLHGLAAGRRPPARVTRDVDVLFNVEVMPGSLQAAVAVLEQELGYHLAIDSPAGLAHRYVGPAGEVIDVLAPAGVKPRPDLVTTPPGTTIEVFGGRKALQHRVVIQASYDGQSAAVVVPDLGRAMLIKASAYGVDSRKGPAASFNSRHLQDLVYLLTTVDDLDALLDALGPPPAEGHFDQAAVLDDPNHHCWETAGQALADARLVWAELRGIVEA</sequence>